<dbReference type="GO" id="GO:0006952">
    <property type="term" value="P:defense response"/>
    <property type="evidence" value="ECO:0007669"/>
    <property type="project" value="UniProtKB-KW"/>
</dbReference>
<evidence type="ECO:0000256" key="18">
    <source>
        <dbReference type="ARBA" id="ARBA00022989"/>
    </source>
</evidence>
<dbReference type="Gene3D" id="3.30.200.20">
    <property type="entry name" value="Phosphorylase Kinase, domain 1"/>
    <property type="match status" value="1"/>
</dbReference>
<evidence type="ECO:0000256" key="17">
    <source>
        <dbReference type="ARBA" id="ARBA00022884"/>
    </source>
</evidence>
<dbReference type="FunFam" id="3.30.70.330:FF:000037">
    <property type="entry name" value="RNA-binding protein with multiple splicing 2"/>
    <property type="match status" value="1"/>
</dbReference>
<keyword evidence="19 28" id="KW-0472">Membrane</keyword>
<feature type="region of interest" description="Disordered" evidence="27">
    <location>
        <begin position="13"/>
        <end position="44"/>
    </location>
</feature>
<keyword evidence="17 25" id="KW-0694">RNA-binding</keyword>
<dbReference type="CDD" id="cd12420">
    <property type="entry name" value="RRM_RBPMS_like"/>
    <property type="match status" value="1"/>
</dbReference>
<comment type="subcellular location">
    <subcellularLocation>
        <location evidence="2">Cell membrane</location>
        <topology evidence="2">Single-pass type I membrane protein</topology>
    </subcellularLocation>
    <subcellularLocation>
        <location evidence="1">Nucleus</location>
    </subcellularLocation>
</comment>
<dbReference type="Pfam" id="PF00069">
    <property type="entry name" value="Pkinase"/>
    <property type="match status" value="1"/>
</dbReference>
<evidence type="ECO:0000256" key="10">
    <source>
        <dbReference type="ARBA" id="ARBA00022692"/>
    </source>
</evidence>
<protein>
    <recommendedName>
        <fullName evidence="4">non-specific serine/threonine protein kinase</fullName>
        <ecNumber evidence="4">2.7.11.1</ecNumber>
    </recommendedName>
</protein>
<evidence type="ECO:0000256" key="3">
    <source>
        <dbReference type="ARBA" id="ARBA00008684"/>
    </source>
</evidence>
<evidence type="ECO:0000256" key="4">
    <source>
        <dbReference type="ARBA" id="ARBA00012513"/>
    </source>
</evidence>
<evidence type="ECO:0000256" key="25">
    <source>
        <dbReference type="PROSITE-ProRule" id="PRU00176"/>
    </source>
</evidence>
<dbReference type="FunFam" id="3.80.10.10:FF:000430">
    <property type="entry name" value="Leucine-rich repeat receptor-like protein kinase PEPR1"/>
    <property type="match status" value="1"/>
</dbReference>
<evidence type="ECO:0000256" key="16">
    <source>
        <dbReference type="ARBA" id="ARBA00022840"/>
    </source>
</evidence>
<evidence type="ECO:0000256" key="19">
    <source>
        <dbReference type="ARBA" id="ARBA00023136"/>
    </source>
</evidence>
<evidence type="ECO:0000256" key="21">
    <source>
        <dbReference type="ARBA" id="ARBA00023180"/>
    </source>
</evidence>
<dbReference type="Pfam" id="PF00560">
    <property type="entry name" value="LRR_1"/>
    <property type="match status" value="9"/>
</dbReference>
<comment type="similarity">
    <text evidence="3">Belongs to the protein kinase superfamily. Ser/Thr protein kinase family.</text>
</comment>
<dbReference type="GO" id="GO:0009753">
    <property type="term" value="P:response to jasmonic acid"/>
    <property type="evidence" value="ECO:0007669"/>
    <property type="project" value="UniProtKB-ARBA"/>
</dbReference>
<evidence type="ECO:0000256" key="24">
    <source>
        <dbReference type="ARBA" id="ARBA00048679"/>
    </source>
</evidence>
<dbReference type="FunFam" id="3.80.10.10:FF:000221">
    <property type="entry name" value="Leucine-rich repeat receptor-like protein kinase PXL1"/>
    <property type="match status" value="1"/>
</dbReference>
<keyword evidence="13 26" id="KW-0547">Nucleotide-binding</keyword>
<comment type="caution">
    <text evidence="31">The sequence shown here is derived from an EMBL/GenBank/DDBJ whole genome shotgun (WGS) entry which is preliminary data.</text>
</comment>
<evidence type="ECO:0000259" key="29">
    <source>
        <dbReference type="PROSITE" id="PS50011"/>
    </source>
</evidence>
<evidence type="ECO:0000256" key="1">
    <source>
        <dbReference type="ARBA" id="ARBA00004123"/>
    </source>
</evidence>
<dbReference type="PROSITE" id="PS00107">
    <property type="entry name" value="PROTEIN_KINASE_ATP"/>
    <property type="match status" value="1"/>
</dbReference>
<keyword evidence="32" id="KW-1185">Reference proteome</keyword>
<dbReference type="EMBL" id="RDQH01000244">
    <property type="protein sequence ID" value="RXI09673.1"/>
    <property type="molecule type" value="Genomic_DNA"/>
</dbReference>
<dbReference type="SMART" id="SM00220">
    <property type="entry name" value="S_TKc"/>
    <property type="match status" value="1"/>
</dbReference>
<name>A0A498KXL1_MALDO</name>
<dbReference type="FunFam" id="3.30.70.330:FF:000467">
    <property type="entry name" value="Cell wall integrity protein scw1"/>
    <property type="match status" value="1"/>
</dbReference>
<dbReference type="GO" id="GO:0005524">
    <property type="term" value="F:ATP binding"/>
    <property type="evidence" value="ECO:0007669"/>
    <property type="project" value="UniProtKB-UniRule"/>
</dbReference>
<evidence type="ECO:0000256" key="13">
    <source>
        <dbReference type="ARBA" id="ARBA00022741"/>
    </source>
</evidence>
<keyword evidence="16 26" id="KW-0067">ATP-binding</keyword>
<dbReference type="InterPro" id="IPR000504">
    <property type="entry name" value="RRM_dom"/>
</dbReference>
<evidence type="ECO:0000256" key="12">
    <source>
        <dbReference type="ARBA" id="ARBA00022737"/>
    </source>
</evidence>
<dbReference type="GO" id="GO:0005886">
    <property type="term" value="C:plasma membrane"/>
    <property type="evidence" value="ECO:0007669"/>
    <property type="project" value="UniProtKB-SubCell"/>
</dbReference>
<accession>A0A498KXL1</accession>
<evidence type="ECO:0000256" key="20">
    <source>
        <dbReference type="ARBA" id="ARBA00023170"/>
    </source>
</evidence>
<keyword evidence="20" id="KW-0675">Receptor</keyword>
<keyword evidence="7" id="KW-0597">Phosphoprotein</keyword>
<dbReference type="PROSITE" id="PS00108">
    <property type="entry name" value="PROTEIN_KINASE_ST"/>
    <property type="match status" value="1"/>
</dbReference>
<dbReference type="Pfam" id="PF00076">
    <property type="entry name" value="RRM_1"/>
    <property type="match status" value="2"/>
</dbReference>
<keyword evidence="18 28" id="KW-1133">Transmembrane helix</keyword>
<dbReference type="SMART" id="SM00360">
    <property type="entry name" value="RRM"/>
    <property type="match status" value="2"/>
</dbReference>
<evidence type="ECO:0000256" key="15">
    <source>
        <dbReference type="ARBA" id="ARBA00022821"/>
    </source>
</evidence>
<dbReference type="PANTHER" id="PTHR48056:SF23">
    <property type="entry name" value="PROTEIN KINASE DOMAIN-CONTAINING PROTEIN"/>
    <property type="match status" value="1"/>
</dbReference>
<keyword evidence="11" id="KW-0732">Signal</keyword>
<evidence type="ECO:0000313" key="32">
    <source>
        <dbReference type="Proteomes" id="UP000290289"/>
    </source>
</evidence>
<feature type="domain" description="RRM" evidence="30">
    <location>
        <begin position="51"/>
        <end position="128"/>
    </location>
</feature>
<evidence type="ECO:0000256" key="9">
    <source>
        <dbReference type="ARBA" id="ARBA00022679"/>
    </source>
</evidence>
<dbReference type="GO" id="GO:0009611">
    <property type="term" value="P:response to wounding"/>
    <property type="evidence" value="ECO:0007669"/>
    <property type="project" value="UniProtKB-ARBA"/>
</dbReference>
<keyword evidence="6" id="KW-0723">Serine/threonine-protein kinase</keyword>
<dbReference type="InterPro" id="IPR011009">
    <property type="entry name" value="Kinase-like_dom_sf"/>
</dbReference>
<dbReference type="InterPro" id="IPR035979">
    <property type="entry name" value="RBD_domain_sf"/>
</dbReference>
<dbReference type="GO" id="GO:0033612">
    <property type="term" value="F:receptor serine/threonine kinase binding"/>
    <property type="evidence" value="ECO:0007669"/>
    <property type="project" value="TreeGrafter"/>
</dbReference>
<dbReference type="GO" id="GO:0051707">
    <property type="term" value="P:response to other organism"/>
    <property type="evidence" value="ECO:0007669"/>
    <property type="project" value="UniProtKB-ARBA"/>
</dbReference>
<dbReference type="PROSITE" id="PS50011">
    <property type="entry name" value="PROTEIN_KINASE_DOM"/>
    <property type="match status" value="1"/>
</dbReference>
<reference evidence="31 32" key="1">
    <citation type="submission" date="2018-10" db="EMBL/GenBank/DDBJ databases">
        <title>A high-quality apple genome assembly.</title>
        <authorList>
            <person name="Hu J."/>
        </authorList>
    </citation>
    <scope>NUCLEOTIDE SEQUENCE [LARGE SCALE GENOMIC DNA]</scope>
    <source>
        <strain evidence="32">cv. HFTH1</strain>
        <tissue evidence="31">Young leaf</tissue>
    </source>
</reference>
<feature type="binding site" evidence="26">
    <location>
        <position position="1169"/>
    </location>
    <ligand>
        <name>ATP</name>
        <dbReference type="ChEBI" id="CHEBI:30616"/>
    </ligand>
</feature>
<feature type="domain" description="RRM" evidence="30">
    <location>
        <begin position="218"/>
        <end position="285"/>
    </location>
</feature>
<evidence type="ECO:0000256" key="23">
    <source>
        <dbReference type="ARBA" id="ARBA00047899"/>
    </source>
</evidence>
<dbReference type="Gene3D" id="1.10.510.10">
    <property type="entry name" value="Transferase(Phosphotransferase) domain 1"/>
    <property type="match status" value="1"/>
</dbReference>
<dbReference type="InterPro" id="IPR003591">
    <property type="entry name" value="Leu-rich_rpt_typical-subtyp"/>
</dbReference>
<dbReference type="EC" id="2.7.11.1" evidence="4"/>
<keyword evidence="10 28" id="KW-0812">Transmembrane</keyword>
<evidence type="ECO:0000256" key="28">
    <source>
        <dbReference type="SAM" id="Phobius"/>
    </source>
</evidence>
<evidence type="ECO:0000256" key="5">
    <source>
        <dbReference type="ARBA" id="ARBA00022475"/>
    </source>
</evidence>
<dbReference type="PANTHER" id="PTHR48056">
    <property type="entry name" value="LRR RECEPTOR-LIKE SERINE/THREONINE-PROTEIN KINASE-RELATED"/>
    <property type="match status" value="1"/>
</dbReference>
<evidence type="ECO:0000256" key="27">
    <source>
        <dbReference type="SAM" id="MobiDB-lite"/>
    </source>
</evidence>
<dbReference type="Proteomes" id="UP000290289">
    <property type="component" value="Unassembled WGS sequence"/>
</dbReference>
<comment type="catalytic activity">
    <reaction evidence="23">
        <text>L-threonyl-[protein] + ATP = O-phospho-L-threonyl-[protein] + ADP + H(+)</text>
        <dbReference type="Rhea" id="RHEA:46608"/>
        <dbReference type="Rhea" id="RHEA-COMP:11060"/>
        <dbReference type="Rhea" id="RHEA-COMP:11605"/>
        <dbReference type="ChEBI" id="CHEBI:15378"/>
        <dbReference type="ChEBI" id="CHEBI:30013"/>
        <dbReference type="ChEBI" id="CHEBI:30616"/>
        <dbReference type="ChEBI" id="CHEBI:61977"/>
        <dbReference type="ChEBI" id="CHEBI:456216"/>
        <dbReference type="EC" id="2.7.11.1"/>
    </reaction>
</comment>
<feature type="compositionally biased region" description="Pro residues" evidence="27">
    <location>
        <begin position="18"/>
        <end position="36"/>
    </location>
</feature>
<keyword evidence="8" id="KW-0433">Leucine-rich repeat</keyword>
<evidence type="ECO:0000256" key="26">
    <source>
        <dbReference type="PROSITE-ProRule" id="PRU10141"/>
    </source>
</evidence>
<dbReference type="FunFam" id="3.80.10.10:FF:000919">
    <property type="entry name" value="Leucine-rich repeat receptor-like protein kinase PEPR1"/>
    <property type="match status" value="1"/>
</dbReference>
<dbReference type="SUPFAM" id="SSF52058">
    <property type="entry name" value="L domain-like"/>
    <property type="match status" value="1"/>
</dbReference>
<dbReference type="SUPFAM" id="SSF52047">
    <property type="entry name" value="RNI-like"/>
    <property type="match status" value="1"/>
</dbReference>
<organism evidence="31 32">
    <name type="scientific">Malus domestica</name>
    <name type="common">Apple</name>
    <name type="synonym">Pyrus malus</name>
    <dbReference type="NCBI Taxonomy" id="3750"/>
    <lineage>
        <taxon>Eukaryota</taxon>
        <taxon>Viridiplantae</taxon>
        <taxon>Streptophyta</taxon>
        <taxon>Embryophyta</taxon>
        <taxon>Tracheophyta</taxon>
        <taxon>Spermatophyta</taxon>
        <taxon>Magnoliopsida</taxon>
        <taxon>eudicotyledons</taxon>
        <taxon>Gunneridae</taxon>
        <taxon>Pentapetalae</taxon>
        <taxon>rosids</taxon>
        <taxon>fabids</taxon>
        <taxon>Rosales</taxon>
        <taxon>Rosaceae</taxon>
        <taxon>Amygdaloideae</taxon>
        <taxon>Maleae</taxon>
        <taxon>Malus</taxon>
    </lineage>
</organism>
<dbReference type="InterPro" id="IPR032675">
    <property type="entry name" value="LRR_dom_sf"/>
</dbReference>
<dbReference type="SUPFAM" id="SSF56112">
    <property type="entry name" value="Protein kinase-like (PK-like)"/>
    <property type="match status" value="1"/>
</dbReference>
<dbReference type="SMART" id="SM00365">
    <property type="entry name" value="LRR_SD22"/>
    <property type="match status" value="4"/>
</dbReference>
<comment type="catalytic activity">
    <reaction evidence="24">
        <text>L-seryl-[protein] + ATP = O-phospho-L-seryl-[protein] + ADP + H(+)</text>
        <dbReference type="Rhea" id="RHEA:17989"/>
        <dbReference type="Rhea" id="RHEA-COMP:9863"/>
        <dbReference type="Rhea" id="RHEA-COMP:11604"/>
        <dbReference type="ChEBI" id="CHEBI:15378"/>
        <dbReference type="ChEBI" id="CHEBI:29999"/>
        <dbReference type="ChEBI" id="CHEBI:30616"/>
        <dbReference type="ChEBI" id="CHEBI:83421"/>
        <dbReference type="ChEBI" id="CHEBI:456216"/>
        <dbReference type="EC" id="2.7.11.1"/>
    </reaction>
</comment>
<feature type="transmembrane region" description="Helical" evidence="28">
    <location>
        <begin position="1086"/>
        <end position="1109"/>
    </location>
</feature>
<keyword evidence="5" id="KW-1003">Cell membrane</keyword>
<dbReference type="GO" id="GO:0003723">
    <property type="term" value="F:RNA binding"/>
    <property type="evidence" value="ECO:0007669"/>
    <property type="project" value="UniProtKB-UniRule"/>
</dbReference>
<keyword evidence="22" id="KW-0539">Nucleus</keyword>
<keyword evidence="21" id="KW-0325">Glycoprotein</keyword>
<keyword evidence="9" id="KW-0808">Transferase</keyword>
<dbReference type="FunFam" id="3.80.10.10:FF:000041">
    <property type="entry name" value="LRR receptor-like serine/threonine-protein kinase ERECTA"/>
    <property type="match status" value="1"/>
</dbReference>
<dbReference type="GO" id="GO:0004674">
    <property type="term" value="F:protein serine/threonine kinase activity"/>
    <property type="evidence" value="ECO:0007669"/>
    <property type="project" value="UniProtKB-KW"/>
</dbReference>
<evidence type="ECO:0000256" key="6">
    <source>
        <dbReference type="ARBA" id="ARBA00022527"/>
    </source>
</evidence>
<evidence type="ECO:0000259" key="30">
    <source>
        <dbReference type="PROSITE" id="PS50102"/>
    </source>
</evidence>
<dbReference type="InterPro" id="IPR017441">
    <property type="entry name" value="Protein_kinase_ATP_BS"/>
</dbReference>
<dbReference type="InterPro" id="IPR050647">
    <property type="entry name" value="Plant_LRR-RLKs"/>
</dbReference>
<evidence type="ECO:0000256" key="7">
    <source>
        <dbReference type="ARBA" id="ARBA00022553"/>
    </source>
</evidence>
<evidence type="ECO:0000256" key="14">
    <source>
        <dbReference type="ARBA" id="ARBA00022777"/>
    </source>
</evidence>
<dbReference type="GO" id="GO:0005634">
    <property type="term" value="C:nucleus"/>
    <property type="evidence" value="ECO:0007669"/>
    <property type="project" value="UniProtKB-SubCell"/>
</dbReference>
<evidence type="ECO:0000256" key="11">
    <source>
        <dbReference type="ARBA" id="ARBA00022729"/>
    </source>
</evidence>
<sequence length="1445" mass="159558">MAGTGIHPYHQQWQPAAAAPPPPPPAVGSIAPPPPHHLVDNPNRPLTDEVRTIFITGLPEDVKEREIQNLLRWLPGYEASQVNNKGEKPMSFALFSTAHQAIAAKDALQGMIFDSESKAVLHTEMAKKNLFVKRGIVGDTSPYDQSKRLRTGGDYSQAGYSSPSPFHPPPPPVWGHTGIWLHHLLRMIHMVVILFLQYKCILLLLYQHRNTKDNPPCNTLFIGNLGETINEEELRGLFSSQPGFKQMKILRQERHTVCFIEFEDVNSATNVHHALQGAVIPSSVLMDFLFCVLYDPMLSQIDQNPFGKRKDGNHLVLSLCQWSSTGYDIPKDVGYYIHAMWFIYRIFQYQMTMHYSFEEVRVSSAARLFQLSLSNFFFLLLFFFSVPIPLVSSLSSDGVALLSLLKHWTIVPTPISSTWNASDSNPCQWVGIQCDKSHNVVALNLTGLGISGQLGPEVASFRFLQTLSLGSNNFSGKIPTGLANCTLLEYLDLSVNGFSGEIPEPLFSISGLVYIYLYENSLNGSIPANVGNLSKLEELYLGDNQLSGVLPKSLNNLGNLVYLEVSGNHLEGRIDLGSGDCKNLFFLDLSRNQFSGGLPSSLGNCGNLTQFAAVSSNLVGTIPSSFGQLEKLELLYLPENRLSGKIPPELSKCTSLTGLHLYTNQLEGEIPSELGMLTKLQDLELFENRLTGEIPISIWKIQSLQHILLYNNSLTGELPVEMTELKQLQNISLFNNQFSGVIPQGLGINSSLVQLDFLNNNFTGTIPPNLCHGKRLRVLTMASNRLQGSIPSDVGNCSTLWRLKLEQNNLSGALPEFAENPNFDYMDISSNEISGAIPSSLGNCGNLTTINLSANKLTGAIPPELGNLAELRTLVLFQNNLVGSLPPQLSKCTKMDKFDVRSNLLNGSIPSILRSWTGLSTLILSDNSFTGGIPTFLSEFEKLSELQLGGNLFGGVIPPSIGALQSIFYALNLSNNGLTGPLPPELGKLIRLQQLDLSHNNLTGTLKAVDGMSSLTEVNVSDNNFTGPVPETLMKLLNSSPSSFMGNPYICVNYLPSCGETCAGNNSFKPCNSPPSNRKGLSKVQIAFIALGSSIFVVFVLYGLIYLFLWRKKAKHDLEISAQEGPSALLNKVLEATENLNGHYIIGRGAHGTVYKASLATDKDYAVKKLQFAGHEGTRLSMVREIQTLGSIRHRNLVRLEDFWLRKDHGLILYRYMQNGSLHDVLHEIEPQPTLEWSVRYRIALGTAYGLEYLHYDCDPPIVHRDIKPMNILLDSDMEPHIADFGIAKLLDHQSSAPTTSIAVVGTTGYIAPENAFRTAKGVESDVYSYGIVLLELITRKKALDPSFMEQTDIAGWAKSVWSSTEQIDQIVDSSLKEELLDSTTMDQVIEVLMVAFRCTEKDPKRRPTMRAVIKQLLDADSQVRSTKSEELTVEIGNRRSKLNS</sequence>
<keyword evidence="14" id="KW-0418">Kinase</keyword>
<keyword evidence="15" id="KW-0611">Plant defense</keyword>
<evidence type="ECO:0000256" key="8">
    <source>
        <dbReference type="ARBA" id="ARBA00022614"/>
    </source>
</evidence>
<evidence type="ECO:0000256" key="22">
    <source>
        <dbReference type="ARBA" id="ARBA00023242"/>
    </source>
</evidence>
<dbReference type="InterPro" id="IPR001611">
    <property type="entry name" value="Leu-rich_rpt"/>
</dbReference>
<proteinExistence type="inferred from homology"/>
<dbReference type="FunFam" id="3.30.200.20:FF:000260">
    <property type="entry name" value="LRR receptor-like serine/threonine-protein kinase RPK2"/>
    <property type="match status" value="1"/>
</dbReference>
<dbReference type="InterPro" id="IPR008271">
    <property type="entry name" value="Ser/Thr_kinase_AS"/>
</dbReference>
<dbReference type="SMART" id="SM00369">
    <property type="entry name" value="LRR_TYP"/>
    <property type="match status" value="6"/>
</dbReference>
<dbReference type="InterPro" id="IPR013210">
    <property type="entry name" value="LRR_N_plant-typ"/>
</dbReference>
<dbReference type="FunFam" id="1.10.510.10:FF:000569">
    <property type="entry name" value="Serine/threonine-protein kinase-like protein CCR4"/>
    <property type="match status" value="1"/>
</dbReference>
<feature type="transmembrane region" description="Helical" evidence="28">
    <location>
        <begin position="187"/>
        <end position="206"/>
    </location>
</feature>
<gene>
    <name evidence="31" type="ORF">DVH24_017527</name>
</gene>
<evidence type="ECO:0000256" key="2">
    <source>
        <dbReference type="ARBA" id="ARBA00004251"/>
    </source>
</evidence>
<evidence type="ECO:0000313" key="31">
    <source>
        <dbReference type="EMBL" id="RXI09673.1"/>
    </source>
</evidence>
<dbReference type="InterPro" id="IPR000719">
    <property type="entry name" value="Prot_kinase_dom"/>
</dbReference>
<dbReference type="Gene3D" id="3.80.10.10">
    <property type="entry name" value="Ribonuclease Inhibitor"/>
    <property type="match status" value="5"/>
</dbReference>
<dbReference type="PROSITE" id="PS50102">
    <property type="entry name" value="RRM"/>
    <property type="match status" value="2"/>
</dbReference>
<dbReference type="InterPro" id="IPR012677">
    <property type="entry name" value="Nucleotide-bd_a/b_plait_sf"/>
</dbReference>
<feature type="domain" description="Protein kinase" evidence="29">
    <location>
        <begin position="1140"/>
        <end position="1424"/>
    </location>
</feature>
<dbReference type="Pfam" id="PF08263">
    <property type="entry name" value="LRRNT_2"/>
    <property type="match status" value="1"/>
</dbReference>
<dbReference type="SUPFAM" id="SSF54928">
    <property type="entry name" value="RNA-binding domain, RBD"/>
    <property type="match status" value="1"/>
</dbReference>
<dbReference type="Pfam" id="PF13855">
    <property type="entry name" value="LRR_8"/>
    <property type="match status" value="2"/>
</dbReference>
<dbReference type="Gene3D" id="3.30.70.330">
    <property type="match status" value="2"/>
</dbReference>
<keyword evidence="12" id="KW-0677">Repeat</keyword>
<feature type="transmembrane region" description="Helical" evidence="28">
    <location>
        <begin position="368"/>
        <end position="386"/>
    </location>
</feature>